<reference evidence="2" key="1">
    <citation type="submission" date="2013-07" db="EMBL/GenBank/DDBJ databases">
        <title>The genome of an arbuscular mycorrhizal fungus provides insights into the evolution of the oldest plant symbiosis.</title>
        <authorList>
            <consortium name="DOE Joint Genome Institute"/>
            <person name="Tisserant E."/>
            <person name="Malbreil M."/>
            <person name="Kuo A."/>
            <person name="Kohler A."/>
            <person name="Symeonidi A."/>
            <person name="Balestrini R."/>
            <person name="Charron P."/>
            <person name="Duensing N."/>
            <person name="Frei-dit-Frey N."/>
            <person name="Gianinazzi-Pearson V."/>
            <person name="Gilbert B."/>
            <person name="Handa Y."/>
            <person name="Hijri M."/>
            <person name="Kaul R."/>
            <person name="Kawaguchi M."/>
            <person name="Krajinski F."/>
            <person name="Lammers P."/>
            <person name="Lapierre D."/>
            <person name="Masclaux F.G."/>
            <person name="Murat C."/>
            <person name="Morin E."/>
            <person name="Ndikumana S."/>
            <person name="Pagni M."/>
            <person name="Petitpierre D."/>
            <person name="Requena N."/>
            <person name="Rosikiewicz P."/>
            <person name="Riley R."/>
            <person name="Saito K."/>
            <person name="San Clemente H."/>
            <person name="Shapiro H."/>
            <person name="van Tuinen D."/>
            <person name="Becard G."/>
            <person name="Bonfante P."/>
            <person name="Paszkowski U."/>
            <person name="Shachar-Hill Y."/>
            <person name="Young J.P."/>
            <person name="Sanders I.R."/>
            <person name="Henrissat B."/>
            <person name="Rensing S.A."/>
            <person name="Grigoriev I.V."/>
            <person name="Corradi N."/>
            <person name="Roux C."/>
            <person name="Martin F."/>
        </authorList>
    </citation>
    <scope>NUCLEOTIDE SEQUENCE</scope>
    <source>
        <strain evidence="2">DAOM 197198</strain>
    </source>
</reference>
<evidence type="ECO:0000256" key="1">
    <source>
        <dbReference type="SAM" id="SignalP"/>
    </source>
</evidence>
<dbReference type="VEuPathDB" id="FungiDB:RhiirFUN_013708"/>
<accession>U9TRW5</accession>
<feature type="signal peptide" evidence="1">
    <location>
        <begin position="1"/>
        <end position="23"/>
    </location>
</feature>
<dbReference type="AlphaFoldDB" id="U9TRW5"/>
<sequence length="135" mass="14109">MKNFNFILILALSILIFGNFSSAINRLKWKRAVCTDITQKNCGGTCCGPAESCCGSTLCCGPADSCCGGTLCCGPADSCCGGTLCCGPTETCCGSTCCSLFQTCSTAKPPSFPSFLVILPNFQNSHLIPSNTWDM</sequence>
<gene>
    <name evidence="2" type="ORF">GLOINDRAFT_206588</name>
</gene>
<proteinExistence type="predicted"/>
<organism evidence="2">
    <name type="scientific">Rhizophagus irregularis (strain DAOM 181602 / DAOM 197198 / MUCL 43194)</name>
    <name type="common">Arbuscular mycorrhizal fungus</name>
    <name type="synonym">Glomus intraradices</name>
    <dbReference type="NCBI Taxonomy" id="747089"/>
    <lineage>
        <taxon>Eukaryota</taxon>
        <taxon>Fungi</taxon>
        <taxon>Fungi incertae sedis</taxon>
        <taxon>Mucoromycota</taxon>
        <taxon>Glomeromycotina</taxon>
        <taxon>Glomeromycetes</taxon>
        <taxon>Glomerales</taxon>
        <taxon>Glomeraceae</taxon>
        <taxon>Rhizophagus</taxon>
    </lineage>
</organism>
<name>U9TRW5_RHIID</name>
<dbReference type="HOGENOM" id="CLU_1886843_0_0_1"/>
<evidence type="ECO:0000313" key="2">
    <source>
        <dbReference type="EMBL" id="ESA09038.1"/>
    </source>
</evidence>
<dbReference type="EMBL" id="KI288538">
    <property type="protein sequence ID" value="ESA09038.1"/>
    <property type="molecule type" value="Genomic_DNA"/>
</dbReference>
<feature type="chain" id="PRO_5004689246" evidence="1">
    <location>
        <begin position="24"/>
        <end position="135"/>
    </location>
</feature>
<protein>
    <submittedName>
        <fullName evidence="2">Uncharacterized protein</fullName>
    </submittedName>
</protein>
<keyword evidence="1" id="KW-0732">Signal</keyword>